<dbReference type="RefSeq" id="WP_068304733.1">
    <property type="nucleotide sequence ID" value="NZ_FNAK01000007.1"/>
</dbReference>
<dbReference type="OrthoDB" id="9803916at2"/>
<dbReference type="InterPro" id="IPR001279">
    <property type="entry name" value="Metallo-B-lactamas"/>
</dbReference>
<keyword evidence="5" id="KW-1185">Reference proteome</keyword>
<dbReference type="Pfam" id="PF07521">
    <property type="entry name" value="RMMBL"/>
    <property type="match status" value="1"/>
</dbReference>
<evidence type="ECO:0000313" key="5">
    <source>
        <dbReference type="Proteomes" id="UP000183685"/>
    </source>
</evidence>
<evidence type="ECO:0000313" key="4">
    <source>
        <dbReference type="EMBL" id="SDE53696.1"/>
    </source>
</evidence>
<evidence type="ECO:0000259" key="3">
    <source>
        <dbReference type="SMART" id="SM01027"/>
    </source>
</evidence>
<sequence>MTLKVKFCGAAGTVTGSCYWVRFRDTQFLVDCGMFQGPKSVKELNYGDFPFNPAEIDFVLLTHAHTDHAGMLPKLTKYGFTGPIYTTSGSRDLLTYMLPDSAHIQEMEVSRLNRRNRQRGRDEVEPIYTGEDVEACLGQIRAVDYEDWCELDGVRARFWNAGHILGAASVELEVTHEEGRTERMLFSGDIGPDHKLFHPDPEAPSGLDYLFMESTYGGRERADLAPKERRALLAHEINEALKGGGALVIPAFAVERTQELLLDIAFLLKSGDIPCVPVFLDSPLAIRVTSVFADHACSLEDVDCSGSLFNHSSFHFTETVEESKSIARFKGNMIILAASGMCDAGRIRHHLKDHLWRPQSTVLLVGYQAEGTLGRLLEQGKKRVKIQGEEIEVRANIRTIDTYSGHADHNGLMEWVKERLPVRRNIFLCHGSAQSLEAMRAALVESGIPDDQLIVPQLDDDYTLEDGKEVPKLNRVIRRLDPAAVEKPDWHNDLAALTLDLRRQLEAVKSDQQRKELLARLKELLHEYQGE</sequence>
<dbReference type="InterPro" id="IPR050698">
    <property type="entry name" value="MBL"/>
</dbReference>
<dbReference type="AlphaFoldDB" id="A0A1G7DR90"/>
<feature type="domain" description="Beta-Casp" evidence="3">
    <location>
        <begin position="257"/>
        <end position="377"/>
    </location>
</feature>
<dbReference type="Gene3D" id="3.60.15.10">
    <property type="entry name" value="Ribonuclease Z/Hydroxyacylglutathione hydrolase-like"/>
    <property type="match status" value="1"/>
</dbReference>
<evidence type="ECO:0000259" key="2">
    <source>
        <dbReference type="SMART" id="SM00849"/>
    </source>
</evidence>
<proteinExistence type="predicted"/>
<reference evidence="4 5" key="1">
    <citation type="submission" date="2016-10" db="EMBL/GenBank/DDBJ databases">
        <authorList>
            <person name="de Groot N.N."/>
        </authorList>
    </citation>
    <scope>NUCLEOTIDE SEQUENCE [LARGE SCALE GENOMIC DNA]</scope>
    <source>
        <strain evidence="4 5">CGMCC 1.9109</strain>
    </source>
</reference>
<evidence type="ECO:0000256" key="1">
    <source>
        <dbReference type="ARBA" id="ARBA00022801"/>
    </source>
</evidence>
<name>A0A1G7DR90_9PROT</name>
<feature type="domain" description="Metallo-beta-lactamase" evidence="2">
    <location>
        <begin position="15"/>
        <end position="235"/>
    </location>
</feature>
<accession>A0A1G7DR90</accession>
<dbReference type="PANTHER" id="PTHR11203">
    <property type="entry name" value="CLEAVAGE AND POLYADENYLATION SPECIFICITY FACTOR FAMILY MEMBER"/>
    <property type="match status" value="1"/>
</dbReference>
<dbReference type="STRING" id="637679.GCA_001550055_02099"/>
<dbReference type="EMBL" id="FNAK01000007">
    <property type="protein sequence ID" value="SDE53696.1"/>
    <property type="molecule type" value="Genomic_DNA"/>
</dbReference>
<dbReference type="SMART" id="SM01027">
    <property type="entry name" value="Beta-Casp"/>
    <property type="match status" value="1"/>
</dbReference>
<dbReference type="CDD" id="cd16295">
    <property type="entry name" value="TTHA0252-CPSF-like_MBL-fold"/>
    <property type="match status" value="1"/>
</dbReference>
<dbReference type="GO" id="GO:0016787">
    <property type="term" value="F:hydrolase activity"/>
    <property type="evidence" value="ECO:0007669"/>
    <property type="project" value="UniProtKB-KW"/>
</dbReference>
<dbReference type="Pfam" id="PF10996">
    <property type="entry name" value="Beta-Casp"/>
    <property type="match status" value="1"/>
</dbReference>
<dbReference type="PANTHER" id="PTHR11203:SF37">
    <property type="entry name" value="INTEGRATOR COMPLEX SUBUNIT 11"/>
    <property type="match status" value="1"/>
</dbReference>
<dbReference type="SUPFAM" id="SSF56281">
    <property type="entry name" value="Metallo-hydrolase/oxidoreductase"/>
    <property type="match status" value="1"/>
</dbReference>
<dbReference type="GO" id="GO:0004521">
    <property type="term" value="F:RNA endonuclease activity"/>
    <property type="evidence" value="ECO:0007669"/>
    <property type="project" value="TreeGrafter"/>
</dbReference>
<dbReference type="Gene3D" id="3.40.50.10890">
    <property type="match status" value="1"/>
</dbReference>
<gene>
    <name evidence="4" type="ORF">SAMN04488071_3208</name>
</gene>
<organism evidence="4 5">
    <name type="scientific">Kordiimonas lacus</name>
    <dbReference type="NCBI Taxonomy" id="637679"/>
    <lineage>
        <taxon>Bacteria</taxon>
        <taxon>Pseudomonadati</taxon>
        <taxon>Pseudomonadota</taxon>
        <taxon>Alphaproteobacteria</taxon>
        <taxon>Kordiimonadales</taxon>
        <taxon>Kordiimonadaceae</taxon>
        <taxon>Kordiimonas</taxon>
    </lineage>
</organism>
<dbReference type="Pfam" id="PF00753">
    <property type="entry name" value="Lactamase_B"/>
    <property type="match status" value="1"/>
</dbReference>
<dbReference type="InterPro" id="IPR011108">
    <property type="entry name" value="RMMBL"/>
</dbReference>
<dbReference type="PROSITE" id="PS51257">
    <property type="entry name" value="PROKAR_LIPOPROTEIN"/>
    <property type="match status" value="1"/>
</dbReference>
<dbReference type="SMART" id="SM00849">
    <property type="entry name" value="Lactamase_B"/>
    <property type="match status" value="1"/>
</dbReference>
<dbReference type="Proteomes" id="UP000183685">
    <property type="component" value="Unassembled WGS sequence"/>
</dbReference>
<protein>
    <submittedName>
        <fullName evidence="4">Metallo-beta-lactamase family protein</fullName>
    </submittedName>
</protein>
<dbReference type="InterPro" id="IPR022712">
    <property type="entry name" value="Beta_Casp"/>
</dbReference>
<keyword evidence="1" id="KW-0378">Hydrolase</keyword>
<dbReference type="InterPro" id="IPR036866">
    <property type="entry name" value="RibonucZ/Hydroxyglut_hydro"/>
</dbReference>